<feature type="region of interest" description="Disordered" evidence="11">
    <location>
        <begin position="240"/>
        <end position="266"/>
    </location>
</feature>
<evidence type="ECO:0000313" key="13">
    <source>
        <dbReference type="EMBL" id="KAJ3221519.1"/>
    </source>
</evidence>
<feature type="transmembrane region" description="Helical" evidence="10">
    <location>
        <begin position="494"/>
        <end position="514"/>
    </location>
</feature>
<accession>A0AAD5U1P3</accession>
<evidence type="ECO:0000256" key="7">
    <source>
        <dbReference type="ARBA" id="ARBA00022825"/>
    </source>
</evidence>
<comment type="caution">
    <text evidence="10">Lacks conserved residue(s) required for the propagation of feature annotation.</text>
</comment>
<feature type="compositionally biased region" description="Basic and acidic residues" evidence="11">
    <location>
        <begin position="1"/>
        <end position="11"/>
    </location>
</feature>
<reference evidence="13" key="1">
    <citation type="submission" date="2020-05" db="EMBL/GenBank/DDBJ databases">
        <title>Phylogenomic resolution of chytrid fungi.</title>
        <authorList>
            <person name="Stajich J.E."/>
            <person name="Amses K."/>
            <person name="Simmons R."/>
            <person name="Seto K."/>
            <person name="Myers J."/>
            <person name="Bonds A."/>
            <person name="Quandt C.A."/>
            <person name="Barry K."/>
            <person name="Liu P."/>
            <person name="Grigoriev I."/>
            <person name="Longcore J.E."/>
            <person name="James T.Y."/>
        </authorList>
    </citation>
    <scope>NUCLEOTIDE SEQUENCE</scope>
    <source>
        <strain evidence="13">JEL0476</strain>
    </source>
</reference>
<comment type="caution">
    <text evidence="13">The sequence shown here is derived from an EMBL/GenBank/DDBJ whole genome shotgun (WGS) entry which is preliminary data.</text>
</comment>
<dbReference type="EMBL" id="JADGJW010000225">
    <property type="protein sequence ID" value="KAJ3221519.1"/>
    <property type="molecule type" value="Genomic_DNA"/>
</dbReference>
<evidence type="ECO:0000256" key="9">
    <source>
        <dbReference type="ARBA" id="ARBA00023136"/>
    </source>
</evidence>
<feature type="transmembrane region" description="Helical" evidence="10">
    <location>
        <begin position="591"/>
        <end position="609"/>
    </location>
</feature>
<comment type="function">
    <text evidence="10">Serine protease involved in intramembrane proteolysis.</text>
</comment>
<feature type="domain" description="Peptidase S54 rhomboid" evidence="12">
    <location>
        <begin position="492"/>
        <end position="611"/>
    </location>
</feature>
<dbReference type="EC" id="3.4.21.105" evidence="10"/>
<gene>
    <name evidence="13" type="ORF">HK099_003431</name>
</gene>
<keyword evidence="8 10" id="KW-1133">Transmembrane helix</keyword>
<evidence type="ECO:0000259" key="12">
    <source>
        <dbReference type="Pfam" id="PF01694"/>
    </source>
</evidence>
<organism evidence="13 14">
    <name type="scientific">Clydaea vesicula</name>
    <dbReference type="NCBI Taxonomy" id="447962"/>
    <lineage>
        <taxon>Eukaryota</taxon>
        <taxon>Fungi</taxon>
        <taxon>Fungi incertae sedis</taxon>
        <taxon>Chytridiomycota</taxon>
        <taxon>Chytridiomycota incertae sedis</taxon>
        <taxon>Chytridiomycetes</taxon>
        <taxon>Lobulomycetales</taxon>
        <taxon>Lobulomycetaceae</taxon>
        <taxon>Clydaea</taxon>
    </lineage>
</organism>
<sequence>MNYPAEKKVGDKALSTSTEDWLNSSNSTVPLNKSMPVNSNSRNQISCKTDDAKDFQNNNTSLKNLSNSINNCESRSNTSSSNLPFIPSTIPSKVNPQNLPTVQKKFKFEKQGNVECSKNTSNITTTPSVHNWKLEVSNPLNNINASDNELIQDSKKNYFIVNLAEGTENSNKMVNFVASDANAERDNSLLISVKAENSSPIEINMLSQDPARSLVPNIINKSVSKASDISMIGKKPFDTKKSAISVHSSRRSSAANSRRSSMGGKRRTVLNAPEGISLIYSEGVNGANDENVQNREDIENLDYYFYSNPNSVYDLLDTSEEGNLLPKNHETSIVVENDACEDIESAIKKRVTINRVEPLGGKRDIIDEKNKEFGKSALKKPKNRTKKNKIAKLPWFLIITTVVQVFVLGFSLYINYRNTGYVFEKIEKNYLIGPSTGALVQLGSRFSPCIKPLDGLDINEKIECFYGMYKFNETCSIEEICGLNGFNGGPPNQFWRFFTAIYLHGGLIHLLFNLGLQINVGFQLERIMGWWRMAILYWTCGVCVNIGGFIFSGIFTGISPAVGCSGSLYGLIACVLLELFQNWQIAVKPWLKFFITIVQILVALLIGMFPGGNSKCDD</sequence>
<dbReference type="Gene3D" id="1.20.1540.10">
    <property type="entry name" value="Rhomboid-like"/>
    <property type="match status" value="1"/>
</dbReference>
<dbReference type="GO" id="GO:0006508">
    <property type="term" value="P:proteolysis"/>
    <property type="evidence" value="ECO:0007669"/>
    <property type="project" value="UniProtKB-KW"/>
</dbReference>
<dbReference type="GO" id="GO:0016020">
    <property type="term" value="C:membrane"/>
    <property type="evidence" value="ECO:0007669"/>
    <property type="project" value="UniProtKB-SubCell"/>
</dbReference>
<evidence type="ECO:0000256" key="10">
    <source>
        <dbReference type="RuleBase" id="RU362115"/>
    </source>
</evidence>
<evidence type="ECO:0000256" key="6">
    <source>
        <dbReference type="ARBA" id="ARBA00022801"/>
    </source>
</evidence>
<evidence type="ECO:0000256" key="5">
    <source>
        <dbReference type="ARBA" id="ARBA00022692"/>
    </source>
</evidence>
<evidence type="ECO:0000256" key="11">
    <source>
        <dbReference type="SAM" id="MobiDB-lite"/>
    </source>
</evidence>
<dbReference type="SUPFAM" id="SSF144091">
    <property type="entry name" value="Rhomboid-like"/>
    <property type="match status" value="1"/>
</dbReference>
<feature type="transmembrane region" description="Helical" evidence="10">
    <location>
        <begin position="560"/>
        <end position="579"/>
    </location>
</feature>
<evidence type="ECO:0000313" key="14">
    <source>
        <dbReference type="Proteomes" id="UP001211065"/>
    </source>
</evidence>
<comment type="similarity">
    <text evidence="3 10">Belongs to the peptidase S54 family.</text>
</comment>
<feature type="compositionally biased region" description="Polar residues" evidence="11">
    <location>
        <begin position="14"/>
        <end position="44"/>
    </location>
</feature>
<dbReference type="PANTHER" id="PTHR22936:SF69">
    <property type="entry name" value="RHOMBOID-LIKE PROTEIN"/>
    <property type="match status" value="1"/>
</dbReference>
<dbReference type="InterPro" id="IPR002610">
    <property type="entry name" value="Peptidase_S54_rhomboid-like"/>
</dbReference>
<evidence type="ECO:0000256" key="3">
    <source>
        <dbReference type="ARBA" id="ARBA00009045"/>
    </source>
</evidence>
<evidence type="ECO:0000256" key="4">
    <source>
        <dbReference type="ARBA" id="ARBA00022670"/>
    </source>
</evidence>
<dbReference type="Proteomes" id="UP001211065">
    <property type="component" value="Unassembled WGS sequence"/>
</dbReference>
<name>A0AAD5U1P3_9FUNG</name>
<feature type="transmembrane region" description="Helical" evidence="10">
    <location>
        <begin position="393"/>
        <end position="414"/>
    </location>
</feature>
<keyword evidence="4 10" id="KW-0645">Protease</keyword>
<dbReference type="PANTHER" id="PTHR22936">
    <property type="entry name" value="RHOMBOID-RELATED"/>
    <property type="match status" value="1"/>
</dbReference>
<comment type="subcellular location">
    <subcellularLocation>
        <location evidence="2 10">Membrane</location>
        <topology evidence="2 10">Multi-pass membrane protein</topology>
    </subcellularLocation>
</comment>
<evidence type="ECO:0000256" key="8">
    <source>
        <dbReference type="ARBA" id="ARBA00022989"/>
    </source>
</evidence>
<evidence type="ECO:0000256" key="1">
    <source>
        <dbReference type="ARBA" id="ARBA00000156"/>
    </source>
</evidence>
<keyword evidence="9 10" id="KW-0472">Membrane</keyword>
<dbReference type="AlphaFoldDB" id="A0AAD5U1P3"/>
<dbReference type="InterPro" id="IPR022764">
    <property type="entry name" value="Peptidase_S54_rhomboid_dom"/>
</dbReference>
<dbReference type="GO" id="GO:0004252">
    <property type="term" value="F:serine-type endopeptidase activity"/>
    <property type="evidence" value="ECO:0007669"/>
    <property type="project" value="InterPro"/>
</dbReference>
<dbReference type="InterPro" id="IPR035952">
    <property type="entry name" value="Rhomboid-like_sf"/>
</dbReference>
<feature type="transmembrane region" description="Helical" evidence="10">
    <location>
        <begin position="535"/>
        <end position="554"/>
    </location>
</feature>
<comment type="catalytic activity">
    <reaction evidence="1 10">
        <text>Cleaves type-1 transmembrane domains using a catalytic dyad composed of serine and histidine that are contributed by different transmembrane domains.</text>
        <dbReference type="EC" id="3.4.21.105"/>
    </reaction>
</comment>
<feature type="region of interest" description="Disordered" evidence="11">
    <location>
        <begin position="1"/>
        <end position="44"/>
    </location>
</feature>
<keyword evidence="5 10" id="KW-0812">Transmembrane</keyword>
<dbReference type="Pfam" id="PF01694">
    <property type="entry name" value="Rhomboid"/>
    <property type="match status" value="1"/>
</dbReference>
<keyword evidence="6 10" id="KW-0378">Hydrolase</keyword>
<keyword evidence="14" id="KW-1185">Reference proteome</keyword>
<keyword evidence="7 10" id="KW-0720">Serine protease</keyword>
<evidence type="ECO:0000256" key="2">
    <source>
        <dbReference type="ARBA" id="ARBA00004141"/>
    </source>
</evidence>
<protein>
    <recommendedName>
        <fullName evidence="10">Rhomboid-type serine protease</fullName>
        <ecNumber evidence="10">3.4.21.105</ecNumber>
    </recommendedName>
</protein>
<proteinExistence type="inferred from homology"/>
<feature type="compositionally biased region" description="Low complexity" evidence="11">
    <location>
        <begin position="242"/>
        <end position="261"/>
    </location>
</feature>